<dbReference type="SMART" id="SM00014">
    <property type="entry name" value="acidPPc"/>
    <property type="match status" value="1"/>
</dbReference>
<organism evidence="2 3">
    <name type="scientific">Winogradskyella marincola</name>
    <dbReference type="NCBI Taxonomy" id="3037795"/>
    <lineage>
        <taxon>Bacteria</taxon>
        <taxon>Pseudomonadati</taxon>
        <taxon>Bacteroidota</taxon>
        <taxon>Flavobacteriia</taxon>
        <taxon>Flavobacteriales</taxon>
        <taxon>Flavobacteriaceae</taxon>
        <taxon>Winogradskyella</taxon>
    </lineage>
</organism>
<name>A0ABT6FXS3_9FLAO</name>
<dbReference type="Proteomes" id="UP001529085">
    <property type="component" value="Unassembled WGS sequence"/>
</dbReference>
<protein>
    <submittedName>
        <fullName evidence="2">Phosphatase PAP2 family protein</fullName>
    </submittedName>
</protein>
<evidence type="ECO:0000313" key="2">
    <source>
        <dbReference type="EMBL" id="MDG4714592.1"/>
    </source>
</evidence>
<dbReference type="SUPFAM" id="SSF48317">
    <property type="entry name" value="Acid phosphatase/Vanadium-dependent haloperoxidase"/>
    <property type="match status" value="1"/>
</dbReference>
<sequence>MKYIFNIIVGLIPFIIFSQEDSPSEIRRETNLEVFGDYAQHAPALTSLIMIIANKDKKGLWQFTKSYGTTLALTYALKYGIDKPRPDGRTDGKAFPSGHTAVAFSGASFIQRRYGWSYGIPAYAIAGIVAYTRIEGINDRHDGWDVLGGIVVGVGSTYLFTTPYQKEHYELTFSGKNNNYLIGLTYKF</sequence>
<comment type="caution">
    <text evidence="2">The sequence shown here is derived from an EMBL/GenBank/DDBJ whole genome shotgun (WGS) entry which is preliminary data.</text>
</comment>
<evidence type="ECO:0000313" key="3">
    <source>
        <dbReference type="Proteomes" id="UP001529085"/>
    </source>
</evidence>
<dbReference type="InterPro" id="IPR036938">
    <property type="entry name" value="PAP2/HPO_sf"/>
</dbReference>
<reference evidence="2 3" key="1">
    <citation type="submission" date="2023-03" db="EMBL/GenBank/DDBJ databases">
        <title>Strain YYF002 represents a novel species in the genus Winogradskyella isolated from seawater.</title>
        <authorList>
            <person name="Fu Z.-Y."/>
        </authorList>
    </citation>
    <scope>NUCLEOTIDE SEQUENCE [LARGE SCALE GENOMIC DNA]</scope>
    <source>
        <strain evidence="2 3">YYF002</strain>
    </source>
</reference>
<evidence type="ECO:0000259" key="1">
    <source>
        <dbReference type="SMART" id="SM00014"/>
    </source>
</evidence>
<accession>A0ABT6FXS3</accession>
<gene>
    <name evidence="2" type="ORF">P7122_01820</name>
</gene>
<feature type="domain" description="Phosphatidic acid phosphatase type 2/haloperoxidase" evidence="1">
    <location>
        <begin position="58"/>
        <end position="161"/>
    </location>
</feature>
<dbReference type="EMBL" id="JARSBN010000001">
    <property type="protein sequence ID" value="MDG4714592.1"/>
    <property type="molecule type" value="Genomic_DNA"/>
</dbReference>
<dbReference type="CDD" id="cd03394">
    <property type="entry name" value="PAP2_like_5"/>
    <property type="match status" value="1"/>
</dbReference>
<dbReference type="RefSeq" id="WP_278004073.1">
    <property type="nucleotide sequence ID" value="NZ_JARSBN010000001.1"/>
</dbReference>
<dbReference type="Gene3D" id="1.20.144.10">
    <property type="entry name" value="Phosphatidic acid phosphatase type 2/haloperoxidase"/>
    <property type="match status" value="1"/>
</dbReference>
<proteinExistence type="predicted"/>
<dbReference type="InterPro" id="IPR000326">
    <property type="entry name" value="PAP2/HPO"/>
</dbReference>
<keyword evidence="3" id="KW-1185">Reference proteome</keyword>
<dbReference type="Pfam" id="PF01569">
    <property type="entry name" value="PAP2"/>
    <property type="match status" value="1"/>
</dbReference>